<comment type="subcellular location">
    <subcellularLocation>
        <location evidence="1">Cytoplasm</location>
        <location evidence="1">Cytoskeleton</location>
    </subcellularLocation>
</comment>
<dbReference type="SMART" id="SM00102">
    <property type="entry name" value="ADF"/>
    <property type="match status" value="1"/>
</dbReference>
<dbReference type="SUPFAM" id="SSF55753">
    <property type="entry name" value="Actin depolymerizing proteins"/>
    <property type="match status" value="1"/>
</dbReference>
<evidence type="ECO:0000313" key="9">
    <source>
        <dbReference type="Proteomes" id="UP000321518"/>
    </source>
</evidence>
<keyword evidence="4" id="KW-0206">Cytoskeleton</keyword>
<feature type="compositionally biased region" description="Polar residues" evidence="6">
    <location>
        <begin position="580"/>
        <end position="603"/>
    </location>
</feature>
<keyword evidence="2" id="KW-0963">Cytoplasm</keyword>
<dbReference type="GO" id="GO:0003779">
    <property type="term" value="F:actin binding"/>
    <property type="evidence" value="ECO:0007669"/>
    <property type="project" value="UniProtKB-KW"/>
</dbReference>
<reference evidence="8 9" key="1">
    <citation type="submission" date="2019-07" db="EMBL/GenBank/DDBJ databases">
        <title>Rhodotorula toruloides NBRC10032 genome sequencing.</title>
        <authorList>
            <person name="Shida Y."/>
            <person name="Takaku H."/>
            <person name="Ogasawara W."/>
            <person name="Mori K."/>
        </authorList>
    </citation>
    <scope>NUCLEOTIDE SEQUENCE [LARGE SCALE GENOMIC DNA]</scope>
    <source>
        <strain evidence="8 9">NBRC10032</strain>
    </source>
</reference>
<feature type="region of interest" description="Disordered" evidence="6">
    <location>
        <begin position="154"/>
        <end position="176"/>
    </location>
</feature>
<dbReference type="GO" id="GO:0005856">
    <property type="term" value="C:cytoskeleton"/>
    <property type="evidence" value="ECO:0007669"/>
    <property type="project" value="UniProtKB-SubCell"/>
</dbReference>
<dbReference type="EMBL" id="BJWK01000003">
    <property type="protein sequence ID" value="GEM07303.1"/>
    <property type="molecule type" value="Genomic_DNA"/>
</dbReference>
<feature type="compositionally biased region" description="Basic and acidic residues" evidence="6">
    <location>
        <begin position="618"/>
        <end position="629"/>
    </location>
</feature>
<dbReference type="CDD" id="cd11282">
    <property type="entry name" value="ADF_coactosin_like"/>
    <property type="match status" value="1"/>
</dbReference>
<feature type="compositionally biased region" description="Polar residues" evidence="6">
    <location>
        <begin position="295"/>
        <end position="326"/>
    </location>
</feature>
<name>A0A511KAA1_RHOTO</name>
<feature type="compositionally biased region" description="Polar residues" evidence="6">
    <location>
        <begin position="873"/>
        <end position="895"/>
    </location>
</feature>
<feature type="domain" description="ADF-H" evidence="7">
    <location>
        <begin position="1"/>
        <end position="122"/>
    </location>
</feature>
<feature type="compositionally biased region" description="Low complexity" evidence="6">
    <location>
        <begin position="856"/>
        <end position="865"/>
    </location>
</feature>
<dbReference type="PANTHER" id="PTHR47372">
    <property type="entry name" value="DAUER UP-REGULATED-RELATED"/>
    <property type="match status" value="1"/>
</dbReference>
<feature type="compositionally biased region" description="Gly residues" evidence="6">
    <location>
        <begin position="328"/>
        <end position="339"/>
    </location>
</feature>
<evidence type="ECO:0000256" key="4">
    <source>
        <dbReference type="ARBA" id="ARBA00023212"/>
    </source>
</evidence>
<comment type="similarity">
    <text evidence="5">Belongs to the actin-binding proteins ADF family. Coactosin subfamily.</text>
</comment>
<organism evidence="8 9">
    <name type="scientific">Rhodotorula toruloides</name>
    <name type="common">Yeast</name>
    <name type="synonym">Rhodosporidium toruloides</name>
    <dbReference type="NCBI Taxonomy" id="5286"/>
    <lineage>
        <taxon>Eukaryota</taxon>
        <taxon>Fungi</taxon>
        <taxon>Dikarya</taxon>
        <taxon>Basidiomycota</taxon>
        <taxon>Pucciniomycotina</taxon>
        <taxon>Microbotryomycetes</taxon>
        <taxon>Sporidiobolales</taxon>
        <taxon>Sporidiobolaceae</taxon>
        <taxon>Rhodotorula</taxon>
    </lineage>
</organism>
<feature type="compositionally biased region" description="Polar residues" evidence="6">
    <location>
        <begin position="707"/>
        <end position="722"/>
    </location>
</feature>
<comment type="caution">
    <text evidence="8">The sequence shown here is derived from an EMBL/GenBank/DDBJ whole genome shotgun (WGS) entry which is preliminary data.</text>
</comment>
<feature type="compositionally biased region" description="Low complexity" evidence="6">
    <location>
        <begin position="566"/>
        <end position="577"/>
    </location>
</feature>
<feature type="compositionally biased region" description="Low complexity" evidence="6">
    <location>
        <begin position="155"/>
        <end position="167"/>
    </location>
</feature>
<dbReference type="OrthoDB" id="2527957at2759"/>
<dbReference type="PANTHER" id="PTHR47372:SF11">
    <property type="entry name" value="RE19971P"/>
    <property type="match status" value="1"/>
</dbReference>
<evidence type="ECO:0000259" key="7">
    <source>
        <dbReference type="PROSITE" id="PS51263"/>
    </source>
</evidence>
<feature type="compositionally biased region" description="Low complexity" evidence="6">
    <location>
        <begin position="820"/>
        <end position="832"/>
    </location>
</feature>
<feature type="region of interest" description="Disordered" evidence="6">
    <location>
        <begin position="546"/>
        <end position="767"/>
    </location>
</feature>
<dbReference type="AlphaFoldDB" id="A0A511KAA1"/>
<dbReference type="Pfam" id="PF00241">
    <property type="entry name" value="Cofilin_ADF"/>
    <property type="match status" value="1"/>
</dbReference>
<dbReference type="Proteomes" id="UP000321518">
    <property type="component" value="Unassembled WGS sequence"/>
</dbReference>
<evidence type="ECO:0000313" key="8">
    <source>
        <dbReference type="EMBL" id="GEM07303.1"/>
    </source>
</evidence>
<gene>
    <name evidence="8" type="ORF">Rt10032_c03g1320</name>
</gene>
<evidence type="ECO:0000256" key="3">
    <source>
        <dbReference type="ARBA" id="ARBA00023203"/>
    </source>
</evidence>
<dbReference type="InterPro" id="IPR029006">
    <property type="entry name" value="ADF-H/Gelsolin-like_dom_sf"/>
</dbReference>
<protein>
    <submittedName>
        <fullName evidence="8">Proteophosphoglycan ppg4</fullName>
    </submittedName>
</protein>
<feature type="compositionally biased region" description="Low complexity" evidence="6">
    <location>
        <begin position="261"/>
        <end position="274"/>
    </location>
</feature>
<evidence type="ECO:0000256" key="6">
    <source>
        <dbReference type="SAM" id="MobiDB-lite"/>
    </source>
</evidence>
<proteinExistence type="inferred from homology"/>
<feature type="compositionally biased region" description="Low complexity" evidence="6">
    <location>
        <begin position="546"/>
        <end position="558"/>
    </location>
</feature>
<dbReference type="FunFam" id="3.40.20.10:FF:000018">
    <property type="entry name" value="Coactosin-like 1"/>
    <property type="match status" value="1"/>
</dbReference>
<evidence type="ECO:0000256" key="2">
    <source>
        <dbReference type="ARBA" id="ARBA00022490"/>
    </source>
</evidence>
<dbReference type="Gene3D" id="3.40.20.10">
    <property type="entry name" value="Severin"/>
    <property type="match status" value="1"/>
</dbReference>
<evidence type="ECO:0000256" key="5">
    <source>
        <dbReference type="ARBA" id="ARBA00038052"/>
    </source>
</evidence>
<keyword evidence="3" id="KW-0009">Actin-binding</keyword>
<sequence length="895" mass="92172">MADVSDSAIKDAYEAVRSDKDETNWLLLDYADARSDKLVLTETGKGGLDELKTKFQPANASVAYVRVFVLITWIGPEVRVMRKAKLSVHAADVKRVLSAYSIDVPASSVDDLAEFRMSNNLTSATRDTVSDLPTSASTIQESQTHAFIRPNFAHSSSTSSDLMSQSSTQPHQEGQMNVGEQGQLHNTDLQETEGGIAKITSGIGGILVNAPLAAIEKISPSFAQGLSSAASSVATGVQNLASSATHAATQYSQFTVEESTHVQPQIQQVPPTTTGSVGHGEPGKAATGLDDSAKQPAQSVAETLPAYSSTGTSQVQEQSTVTRSTTGGAQGVGVAGAGRGHLEGIEAPGTRVLVQPAPGTKMSNEERELGGPTVPSAVAAQETVARSIPPANEAIGQGVETVKAAGNKAAEMLPPAERQKELAQATAVNVTAAAQTAYSAAASAAPVVADKSAQAASITAAGVEALATGVVHGAQAAAHAATEGAHCVQEYVSGTAESASNVAQVSAQRAVETGKSATSYAADTAKSATNATVDTAKTATNYAANTARSASNATAETARSARESAAEMANAASQKASDIGQATKQSPPTTSSYPLAQTPSDFTPGTAKIVSADSLTDTEQRYRNEEADRPIAAIMDHPDSSTQDKHEGPKSDLHRVHDEPAVTGMFPSNYPDESARQHQRDAGLAGKDTSSQHGHHSTGDHGYTDMKPTTASGVGSQAYTEGQSDRRMPHVSQSLPQGEGYENKTAQHPPTSRDTHTPSHVDNAHWGGDPVVYGASFYSHNPAAAHQAHAQSERKSIIPSSAFGGAGVDMRGSGSPHTFSSMTNTMRNTGNTGATGGLSTGDDEHHWVSASGEPVTGAAGSAATKGGRDFDLASSSGQYGSSADPYSTTTGSRYA</sequence>
<evidence type="ECO:0000256" key="1">
    <source>
        <dbReference type="ARBA" id="ARBA00004245"/>
    </source>
</evidence>
<dbReference type="PROSITE" id="PS51263">
    <property type="entry name" value="ADF_H"/>
    <property type="match status" value="1"/>
</dbReference>
<accession>A0A511KAA1</accession>
<feature type="region of interest" description="Disordered" evidence="6">
    <location>
        <begin position="256"/>
        <end position="372"/>
    </location>
</feature>
<feature type="region of interest" description="Disordered" evidence="6">
    <location>
        <begin position="800"/>
        <end position="895"/>
    </location>
</feature>
<dbReference type="InterPro" id="IPR002108">
    <property type="entry name" value="ADF-H"/>
</dbReference>
<feature type="compositionally biased region" description="Basic and acidic residues" evidence="6">
    <location>
        <begin position="636"/>
        <end position="660"/>
    </location>
</feature>
<feature type="compositionally biased region" description="Basic and acidic residues" evidence="6">
    <location>
        <begin position="751"/>
        <end position="763"/>
    </location>
</feature>